<gene>
    <name evidence="1" type="ORF">EAS61_04030</name>
</gene>
<dbReference type="InterPro" id="IPR032710">
    <property type="entry name" value="NTF2-like_dom_sf"/>
</dbReference>
<dbReference type="SUPFAM" id="SSF54427">
    <property type="entry name" value="NTF2-like"/>
    <property type="match status" value="1"/>
</dbReference>
<dbReference type="EMBL" id="RKMK01000002">
    <property type="protein sequence ID" value="RXH02613.1"/>
    <property type="molecule type" value="Genomic_DNA"/>
</dbReference>
<sequence length="139" mass="15381">MSVAAEAQTGSLSDAEIVKAYLTASMIPDPDAAAAYVAPGTIITFTGGREFDHPRGPTAFNAKRYRWVKKKMDRFDVCPGHGETIVYSVGTLYGEWKDGTVFEGNRYVDRFVVRNGKITKMDVWNDSAERILVQRGIDA</sequence>
<reference evidence="1 2" key="1">
    <citation type="submission" date="2018-11" db="EMBL/GenBank/DDBJ databases">
        <title>Bradyrhizobium sp. nov., isolated from effective nodules of peanut in China.</title>
        <authorList>
            <person name="Li Y."/>
        </authorList>
    </citation>
    <scope>NUCLEOTIDE SEQUENCE [LARGE SCALE GENOMIC DNA]</scope>
    <source>
        <strain evidence="1 2">CCBAU 51770</strain>
    </source>
</reference>
<evidence type="ECO:0000313" key="2">
    <source>
        <dbReference type="Proteomes" id="UP000290174"/>
    </source>
</evidence>
<dbReference type="RefSeq" id="WP_128934431.1">
    <property type="nucleotide sequence ID" value="NZ_CP022221.1"/>
</dbReference>
<dbReference type="Proteomes" id="UP000290174">
    <property type="component" value="Unassembled WGS sequence"/>
</dbReference>
<dbReference type="Gene3D" id="3.10.450.50">
    <property type="match status" value="1"/>
</dbReference>
<name>A0A4Q0QY52_9BRAD</name>
<organism evidence="1 2">
    <name type="scientific">Bradyrhizobium zhanjiangense</name>
    <dbReference type="NCBI Taxonomy" id="1325107"/>
    <lineage>
        <taxon>Bacteria</taxon>
        <taxon>Pseudomonadati</taxon>
        <taxon>Pseudomonadota</taxon>
        <taxon>Alphaproteobacteria</taxon>
        <taxon>Hyphomicrobiales</taxon>
        <taxon>Nitrobacteraceae</taxon>
        <taxon>Bradyrhizobium</taxon>
    </lineage>
</organism>
<protein>
    <submittedName>
        <fullName evidence="1">Nuclear transport factor 2 family protein</fullName>
    </submittedName>
</protein>
<accession>A0A4Q0QY52</accession>
<evidence type="ECO:0000313" key="1">
    <source>
        <dbReference type="EMBL" id="RXH02613.1"/>
    </source>
</evidence>
<dbReference type="AlphaFoldDB" id="A0A4Q0QY52"/>
<proteinExistence type="predicted"/>
<comment type="caution">
    <text evidence="1">The sequence shown here is derived from an EMBL/GenBank/DDBJ whole genome shotgun (WGS) entry which is preliminary data.</text>
</comment>